<evidence type="ECO:0000313" key="3">
    <source>
        <dbReference type="Proteomes" id="UP000701801"/>
    </source>
</evidence>
<comment type="caution">
    <text evidence="2">The sequence shown here is derived from an EMBL/GenBank/DDBJ whole genome shotgun (WGS) entry which is preliminary data.</text>
</comment>
<evidence type="ECO:0000256" key="1">
    <source>
        <dbReference type="SAM" id="MobiDB-lite"/>
    </source>
</evidence>
<reference evidence="2" key="1">
    <citation type="submission" date="2021-07" db="EMBL/GenBank/DDBJ databases">
        <authorList>
            <person name="Durling M."/>
        </authorList>
    </citation>
    <scope>NUCLEOTIDE SEQUENCE</scope>
</reference>
<dbReference type="Proteomes" id="UP000701801">
    <property type="component" value="Unassembled WGS sequence"/>
</dbReference>
<dbReference type="EMBL" id="CAJVRM010000077">
    <property type="protein sequence ID" value="CAG8973638.1"/>
    <property type="molecule type" value="Genomic_DNA"/>
</dbReference>
<feature type="region of interest" description="Disordered" evidence="1">
    <location>
        <begin position="170"/>
        <end position="199"/>
    </location>
</feature>
<feature type="region of interest" description="Disordered" evidence="1">
    <location>
        <begin position="19"/>
        <end position="41"/>
    </location>
</feature>
<feature type="compositionally biased region" description="Basic and acidic residues" evidence="1">
    <location>
        <begin position="19"/>
        <end position="34"/>
    </location>
</feature>
<proteinExistence type="predicted"/>
<feature type="compositionally biased region" description="Basic and acidic residues" evidence="1">
    <location>
        <begin position="174"/>
        <end position="191"/>
    </location>
</feature>
<dbReference type="AlphaFoldDB" id="A0A9N9LH40"/>
<keyword evidence="3" id="KW-1185">Reference proteome</keyword>
<protein>
    <submittedName>
        <fullName evidence="2">Uncharacterized protein</fullName>
    </submittedName>
</protein>
<name>A0A9N9LH40_9HELO</name>
<accession>A0A9N9LH40</accession>
<organism evidence="2 3">
    <name type="scientific">Hymenoscyphus albidus</name>
    <dbReference type="NCBI Taxonomy" id="595503"/>
    <lineage>
        <taxon>Eukaryota</taxon>
        <taxon>Fungi</taxon>
        <taxon>Dikarya</taxon>
        <taxon>Ascomycota</taxon>
        <taxon>Pezizomycotina</taxon>
        <taxon>Leotiomycetes</taxon>
        <taxon>Helotiales</taxon>
        <taxon>Helotiaceae</taxon>
        <taxon>Hymenoscyphus</taxon>
    </lineage>
</organism>
<evidence type="ECO:0000313" key="2">
    <source>
        <dbReference type="EMBL" id="CAG8973638.1"/>
    </source>
</evidence>
<sequence>MIYSSRLLSYCDTYEHSLSRRSIPPDRNTRDHEPANMAPWKQPIPLGRVSIEEAKELRSYDTSYDAFLVAVNELFPHDSQDQPVFYGTVHLVVLTRSDQIIINNQVAFHHWLALQHAQTKDSQQTTTWKQAMMRFSRQQLENFPLAFEVIAIAQKLNELQLAEAGDEMVASSQLDKDSDLPGEDSQEKTKGNFDIGTTQEQDAVEKDLELAMDGDLAVEEEELRDLIARSCARINHDILADSWAAACQLVGHDSLKMSADDRIAAPGGGRPILPVQLFSVWEGIKQMEELGSIIHGHEMGLGKSTMYITTSTMYYFQTAMWKHIEGRPEKHHPNNTCKMSAAFLHVEM</sequence>
<gene>
    <name evidence="2" type="ORF">HYALB_00002204</name>
</gene>